<gene>
    <name evidence="2" type="ORF">DRV84_07925</name>
</gene>
<evidence type="ECO:0000313" key="2">
    <source>
        <dbReference type="EMBL" id="REC57363.1"/>
    </source>
</evidence>
<evidence type="ECO:0000256" key="1">
    <source>
        <dbReference type="SAM" id="SignalP"/>
    </source>
</evidence>
<feature type="signal peptide" evidence="1">
    <location>
        <begin position="1"/>
        <end position="23"/>
    </location>
</feature>
<name>A0A3D9BV15_9RHOB</name>
<dbReference type="AlphaFoldDB" id="A0A3D9BV15"/>
<sequence>MVSRILPGLAGALTLAVAGMAVAQEEMSTNRVATQTDWTVFVEDDPLACWGVAGPETWRATRGGSDVTDDVRRGEIQLFTSFHPAEDIAGQVSFTGGYPFSTETPITMVIGDDRFRLYTDEDDPDTPVNEQEWAWAASAEEDAEIAAAMRRGVDAVITAESTRGTTTEDTFSLMGYTAAVEEAEARCAE</sequence>
<proteinExistence type="predicted"/>
<protein>
    <recommendedName>
        <fullName evidence="4">Invasion associated locus B family protein</fullName>
    </recommendedName>
</protein>
<organism evidence="2 3">
    <name type="scientific">Rhodosalinus sediminis</name>
    <dbReference type="NCBI Taxonomy" id="1940533"/>
    <lineage>
        <taxon>Bacteria</taxon>
        <taxon>Pseudomonadati</taxon>
        <taxon>Pseudomonadota</taxon>
        <taxon>Alphaproteobacteria</taxon>
        <taxon>Rhodobacterales</taxon>
        <taxon>Paracoccaceae</taxon>
        <taxon>Rhodosalinus</taxon>
    </lineage>
</organism>
<feature type="chain" id="PRO_5017786896" description="Invasion associated locus B family protein" evidence="1">
    <location>
        <begin position="24"/>
        <end position="189"/>
    </location>
</feature>
<evidence type="ECO:0008006" key="4">
    <source>
        <dbReference type="Google" id="ProtNLM"/>
    </source>
</evidence>
<dbReference type="EMBL" id="QOHR01000007">
    <property type="protein sequence ID" value="REC57363.1"/>
    <property type="molecule type" value="Genomic_DNA"/>
</dbReference>
<reference evidence="2 3" key="1">
    <citation type="journal article" date="2017" name="Int. J. Syst. Evol. Microbiol.">
        <title>Rhodosalinus sediminis gen. nov., sp. nov., isolated from marine saltern.</title>
        <authorList>
            <person name="Guo L.Y."/>
            <person name="Ling S.K."/>
            <person name="Li C.M."/>
            <person name="Chen G.J."/>
            <person name="Du Z.J."/>
        </authorList>
    </citation>
    <scope>NUCLEOTIDE SEQUENCE [LARGE SCALE GENOMIC DNA]</scope>
    <source>
        <strain evidence="2 3">WDN1C137</strain>
    </source>
</reference>
<keyword evidence="1" id="KW-0732">Signal</keyword>
<dbReference type="Proteomes" id="UP000257131">
    <property type="component" value="Unassembled WGS sequence"/>
</dbReference>
<evidence type="ECO:0000313" key="3">
    <source>
        <dbReference type="Proteomes" id="UP000257131"/>
    </source>
</evidence>
<accession>A0A3D9BV15</accession>
<comment type="caution">
    <text evidence="2">The sequence shown here is derived from an EMBL/GenBank/DDBJ whole genome shotgun (WGS) entry which is preliminary data.</text>
</comment>
<keyword evidence="3" id="KW-1185">Reference proteome</keyword>
<dbReference type="OrthoDB" id="9806572at2"/>